<keyword evidence="1" id="KW-0812">Transmembrane</keyword>
<dbReference type="AlphaFoldDB" id="A0A075SHB1"/>
<protein>
    <submittedName>
        <fullName evidence="2">Uncharacterized protein</fullName>
    </submittedName>
</protein>
<name>A0A075SHB1_STRSU</name>
<dbReference type="EMBL" id="CP008921">
    <property type="protein sequence ID" value="AIG42776.1"/>
    <property type="molecule type" value="Genomic_DNA"/>
</dbReference>
<feature type="transmembrane region" description="Helical" evidence="1">
    <location>
        <begin position="16"/>
        <end position="35"/>
    </location>
</feature>
<gene>
    <name evidence="2" type="ORF">ID09_01335</name>
</gene>
<dbReference type="HOGENOM" id="CLU_828802_0_0_9"/>
<keyword evidence="1" id="KW-1133">Transmembrane helix</keyword>
<sequence length="335" mass="39105">MTLDEFLKISKKWFDTPGNIILSIISIGGGGWTFMQNQLKYWIYYIIFIFILILFNLIVKIRKGIANNTEILEEIKKTSITELNDQIYKDLNVFKNKQIKILNSLFTSGGGFNTAIVSMEKRIASYGKTIVEFNDIKQFYRDSKSDLNLIFKNMADAITAYDIDDFQIILCMFAEDISTEELQDLSDKNLRKLNYKKSFLDFEHRHLVSKNTIVLESEMAEQIKLNNRSCFVFSKDNIKTISCPLFYEVINIDDGNTEEYAAGFLEIKISDIIEIDDFNVKMLELIALEKSSQISYYLKNLHEHTKMLYGDFVVVDVGYDKFKKFNFLEIMSEYF</sequence>
<evidence type="ECO:0000313" key="2">
    <source>
        <dbReference type="EMBL" id="AIG42776.1"/>
    </source>
</evidence>
<reference evidence="2 3" key="1">
    <citation type="journal article" date="2014" name="Genome Announc.">
        <title>Whole-Genome Sequence of Streptococcus suis Serotype 4 Reference Strain 6407.</title>
        <authorList>
            <person name="Wang K."/>
            <person name="Chen J."/>
            <person name="Yao H."/>
            <person name="Lu C."/>
        </authorList>
    </citation>
    <scope>NUCLEOTIDE SEQUENCE [LARGE SCALE GENOMIC DNA]</scope>
    <source>
        <strain evidence="2">6407</strain>
    </source>
</reference>
<accession>A0A075SHB1</accession>
<keyword evidence="1" id="KW-0472">Membrane</keyword>
<dbReference type="Proteomes" id="UP000028185">
    <property type="component" value="Chromosome"/>
</dbReference>
<dbReference type="PATRIC" id="fig|1214179.4.peg.238"/>
<dbReference type="RefSeq" id="WP_024382055.1">
    <property type="nucleotide sequence ID" value="NZ_ALLE01000024.1"/>
</dbReference>
<evidence type="ECO:0000313" key="3">
    <source>
        <dbReference type="Proteomes" id="UP000028185"/>
    </source>
</evidence>
<evidence type="ECO:0000256" key="1">
    <source>
        <dbReference type="SAM" id="Phobius"/>
    </source>
</evidence>
<proteinExistence type="predicted"/>
<organism evidence="2 3">
    <name type="scientific">Streptococcus suis 6407</name>
    <dbReference type="NCBI Taxonomy" id="1214179"/>
    <lineage>
        <taxon>Bacteria</taxon>
        <taxon>Bacillati</taxon>
        <taxon>Bacillota</taxon>
        <taxon>Bacilli</taxon>
        <taxon>Lactobacillales</taxon>
        <taxon>Streptococcaceae</taxon>
        <taxon>Streptococcus</taxon>
    </lineage>
</organism>
<feature type="transmembrane region" description="Helical" evidence="1">
    <location>
        <begin position="41"/>
        <end position="59"/>
    </location>
</feature>